<evidence type="ECO:0000259" key="2">
    <source>
        <dbReference type="Pfam" id="PF06722"/>
    </source>
</evidence>
<reference evidence="3 4" key="1">
    <citation type="submission" date="2017-08" db="EMBL/GenBank/DDBJ databases">
        <title>Comparative genomics of bacteria isolated from necrotic lesions of AOD affected trees.</title>
        <authorList>
            <person name="Doonan J."/>
            <person name="Denman S."/>
            <person name="McDonald J.E."/>
        </authorList>
    </citation>
    <scope>NUCLEOTIDE SEQUENCE [LARGE SCALE GENOMIC DNA]</scope>
    <source>
        <strain evidence="3 4">477</strain>
    </source>
</reference>
<organism evidence="3 4">
    <name type="scientific">Lonsdalea britannica</name>
    <dbReference type="NCBI Taxonomy" id="1082704"/>
    <lineage>
        <taxon>Bacteria</taxon>
        <taxon>Pseudomonadati</taxon>
        <taxon>Pseudomonadota</taxon>
        <taxon>Gammaproteobacteria</taxon>
        <taxon>Enterobacterales</taxon>
        <taxon>Pectobacteriaceae</taxon>
        <taxon>Lonsdalea</taxon>
    </lineage>
</organism>
<dbReference type="Gene3D" id="3.40.50.2000">
    <property type="entry name" value="Glycogen Phosphorylase B"/>
    <property type="match status" value="2"/>
</dbReference>
<dbReference type="PANTHER" id="PTHR48050:SF13">
    <property type="entry name" value="STEROL 3-BETA-GLUCOSYLTRANSFERASE UGT80A2"/>
    <property type="match status" value="1"/>
</dbReference>
<dbReference type="KEGG" id="lbq:CKQ53_07420"/>
<protein>
    <submittedName>
        <fullName evidence="3">Glycosyltransferase</fullName>
    </submittedName>
</protein>
<dbReference type="GO" id="GO:0005975">
    <property type="term" value="P:carbohydrate metabolic process"/>
    <property type="evidence" value="ECO:0007669"/>
    <property type="project" value="InterPro"/>
</dbReference>
<dbReference type="SUPFAM" id="SSF53756">
    <property type="entry name" value="UDP-Glycosyltransferase/glycogen phosphorylase"/>
    <property type="match status" value="1"/>
</dbReference>
<dbReference type="Proteomes" id="UP000263881">
    <property type="component" value="Chromosome"/>
</dbReference>
<dbReference type="PANTHER" id="PTHR48050">
    <property type="entry name" value="STEROL 3-BETA-GLUCOSYLTRANSFERASE"/>
    <property type="match status" value="1"/>
</dbReference>
<dbReference type="Pfam" id="PF03033">
    <property type="entry name" value="Glyco_transf_28"/>
    <property type="match status" value="1"/>
</dbReference>
<dbReference type="RefSeq" id="WP_094118672.1">
    <property type="nucleotide sequence ID" value="NZ_CP023009.1"/>
</dbReference>
<accession>A0AAD0SFC2</accession>
<dbReference type="InterPro" id="IPR004276">
    <property type="entry name" value="GlycoTrans_28_N"/>
</dbReference>
<dbReference type="EMBL" id="CP023009">
    <property type="protein sequence ID" value="AXW86834.1"/>
    <property type="molecule type" value="Genomic_DNA"/>
</dbReference>
<dbReference type="InterPro" id="IPR050426">
    <property type="entry name" value="Glycosyltransferase_28"/>
</dbReference>
<dbReference type="GO" id="GO:0033072">
    <property type="term" value="P:vancomycin biosynthetic process"/>
    <property type="evidence" value="ECO:0007669"/>
    <property type="project" value="UniProtKB-ARBA"/>
</dbReference>
<dbReference type="GO" id="GO:0016758">
    <property type="term" value="F:hexosyltransferase activity"/>
    <property type="evidence" value="ECO:0007669"/>
    <property type="project" value="InterPro"/>
</dbReference>
<dbReference type="InterPro" id="IPR002213">
    <property type="entry name" value="UDP_glucos_trans"/>
</dbReference>
<gene>
    <name evidence="3" type="ORF">CKQ53_07420</name>
</gene>
<keyword evidence="4" id="KW-1185">Reference proteome</keyword>
<evidence type="ECO:0000259" key="1">
    <source>
        <dbReference type="Pfam" id="PF03033"/>
    </source>
</evidence>
<evidence type="ECO:0000313" key="4">
    <source>
        <dbReference type="Proteomes" id="UP000263881"/>
    </source>
</evidence>
<dbReference type="InterPro" id="IPR010610">
    <property type="entry name" value="EryCIII-like_C"/>
</dbReference>
<evidence type="ECO:0000313" key="3">
    <source>
        <dbReference type="EMBL" id="AXW86834.1"/>
    </source>
</evidence>
<feature type="domain" description="Erythromycin biosynthesis protein CIII-like C-terminal" evidence="2">
    <location>
        <begin position="293"/>
        <end position="388"/>
    </location>
</feature>
<feature type="domain" description="Glycosyltransferase family 28 N-terminal" evidence="1">
    <location>
        <begin position="3"/>
        <end position="71"/>
    </location>
</feature>
<dbReference type="GO" id="GO:0008194">
    <property type="term" value="F:UDP-glycosyltransferase activity"/>
    <property type="evidence" value="ECO:0007669"/>
    <property type="project" value="InterPro"/>
</dbReference>
<dbReference type="AlphaFoldDB" id="A0AAD0SFC2"/>
<dbReference type="Pfam" id="PF06722">
    <property type="entry name" value="EryCIII-like_C"/>
    <property type="match status" value="1"/>
</dbReference>
<proteinExistence type="predicted"/>
<dbReference type="CDD" id="cd03784">
    <property type="entry name" value="GT1_Gtf-like"/>
    <property type="match status" value="1"/>
</dbReference>
<name>A0AAD0SFC2_9GAMM</name>
<sequence>MNVFLATLGSSGDVFPFILIGEHMAKRGHKVFLCTNPYFKGLAESRGLNFISVGSTQEYIAGVHSRALWDKKTALDTLCRYMLNQQEEMYQQLERVIDSSSVLLTSLWSFSAKALGEKKGCCTLPVRVGPSTFLSCYNLPQHGKLALANKLPMPLRKGMVSLFEKKVLDKRLCAEVNAQRSRVGLPPIKRILSQWVHSSADGLICLFPEWFVHPQPDWPRNANLVGLPLFEAQDAPADEELARFLESETVMFSPGWSLQFDEYFFNAVIAEVTRQRRQCLVVGVNPDDVPVRPGVLVRKEVDLESCLRHCVAAVHHGGIGTISHCFYQSVPQLIFPSAFDQFDNAYRVEQLGCGIQAKSRLPEKFSDDLTRVMTDENMRKQCRRIQEKYGEKNHCLENVRHALEQAHQRHAPTPQCRLQMA</sequence>